<reference evidence="8" key="2">
    <citation type="submission" date="2025-09" db="UniProtKB">
        <authorList>
            <consortium name="Ensembl"/>
        </authorList>
    </citation>
    <scope>IDENTIFICATION</scope>
</reference>
<keyword evidence="3 6" id="KW-0812">Transmembrane</keyword>
<feature type="transmembrane region" description="Helical" evidence="6">
    <location>
        <begin position="53"/>
        <end position="71"/>
    </location>
</feature>
<dbReference type="InterPro" id="IPR001104">
    <property type="entry name" value="3-oxo-5_a-steroid_4-DH_C"/>
</dbReference>
<dbReference type="Proteomes" id="UP000472260">
    <property type="component" value="Unassembled WGS sequence"/>
</dbReference>
<keyword evidence="4 6" id="KW-1133">Transmembrane helix</keyword>
<comment type="subcellular location">
    <subcellularLocation>
        <location evidence="1">Membrane</location>
        <topology evidence="1">Multi-pass membrane protein</topology>
    </subcellularLocation>
</comment>
<keyword evidence="9" id="KW-1185">Reference proteome</keyword>
<comment type="similarity">
    <text evidence="2">Belongs to the steroid 5-alpha reductase family.</text>
</comment>
<dbReference type="PANTHER" id="PTHR10556">
    <property type="entry name" value="3-OXO-5-ALPHA-STEROID 4-DEHYDROGENASE"/>
    <property type="match status" value="1"/>
</dbReference>
<reference evidence="8" key="1">
    <citation type="submission" date="2025-08" db="UniProtKB">
        <authorList>
            <consortium name="Ensembl"/>
        </authorList>
    </citation>
    <scope>IDENTIFICATION</scope>
</reference>
<dbReference type="GO" id="GO:0042761">
    <property type="term" value="P:very long-chain fatty acid biosynthetic process"/>
    <property type="evidence" value="ECO:0007669"/>
    <property type="project" value="TreeGrafter"/>
</dbReference>
<evidence type="ECO:0000256" key="2">
    <source>
        <dbReference type="ARBA" id="ARBA00007742"/>
    </source>
</evidence>
<evidence type="ECO:0000259" key="7">
    <source>
        <dbReference type="Pfam" id="PF02544"/>
    </source>
</evidence>
<dbReference type="Pfam" id="PF02544">
    <property type="entry name" value="Steroid_dh"/>
    <property type="match status" value="1"/>
</dbReference>
<sequence>MSKQRPLFWELQLRTILKLSQVEPNTTIAEIKTLLHKIDDDVLEDLPVGPRPTVFLAECLGTLFIYLLFYYRLPYIYGHKYDFTRSPFKVLASCCHSLHYIKRLVETILSIAFLTERYLYLCLYCWGFAAWQAYYIIHPLFTPPTFILHRCFSSSYLFVHFIQVCEFGHFSVHLILNRISCNGSRPTEIPYPTNNPFTWLFFFLSCPNYTYEVYIWNVGVFAFLGFIQMTIWAWAKHKTYIEQFKDSPDLRTAIILLFF</sequence>
<name>A0A671S1Z6_9TELE</name>
<feature type="transmembrane region" description="Helical" evidence="6">
    <location>
        <begin position="213"/>
        <end position="235"/>
    </location>
</feature>
<proteinExistence type="inferred from homology"/>
<feature type="domain" description="3-oxo-5-alpha-steroid 4-dehydrogenase C-terminal" evidence="7">
    <location>
        <begin position="124"/>
        <end position="257"/>
    </location>
</feature>
<evidence type="ECO:0000256" key="1">
    <source>
        <dbReference type="ARBA" id="ARBA00004141"/>
    </source>
</evidence>
<evidence type="ECO:0000313" key="9">
    <source>
        <dbReference type="Proteomes" id="UP000472260"/>
    </source>
</evidence>
<keyword evidence="5 6" id="KW-0472">Membrane</keyword>
<feature type="transmembrane region" description="Helical" evidence="6">
    <location>
        <begin position="118"/>
        <end position="137"/>
    </location>
</feature>
<accession>A0A671S1Z6</accession>
<evidence type="ECO:0000313" key="8">
    <source>
        <dbReference type="Ensembl" id="ENSSANP00000089987.1"/>
    </source>
</evidence>
<dbReference type="Ensembl" id="ENSSANT00000095593.1">
    <property type="protein sequence ID" value="ENSSANP00000089987.1"/>
    <property type="gene ID" value="ENSSANG00000044519.1"/>
</dbReference>
<protein>
    <submittedName>
        <fullName evidence="8">Trans-2,3-enoyl-CoA reductase-like 2b</fullName>
    </submittedName>
</protein>
<evidence type="ECO:0000256" key="3">
    <source>
        <dbReference type="ARBA" id="ARBA00022692"/>
    </source>
</evidence>
<dbReference type="AlphaFoldDB" id="A0A671S1Z6"/>
<dbReference type="PANTHER" id="PTHR10556:SF59">
    <property type="entry name" value="STEROID 5-ALPHA REDUCTASE C-TERMINAL DOMAIN-CONTAINING PROTEIN"/>
    <property type="match status" value="1"/>
</dbReference>
<organism evidence="8 9">
    <name type="scientific">Sinocyclocheilus anshuiensis</name>
    <dbReference type="NCBI Taxonomy" id="1608454"/>
    <lineage>
        <taxon>Eukaryota</taxon>
        <taxon>Metazoa</taxon>
        <taxon>Chordata</taxon>
        <taxon>Craniata</taxon>
        <taxon>Vertebrata</taxon>
        <taxon>Euteleostomi</taxon>
        <taxon>Actinopterygii</taxon>
        <taxon>Neopterygii</taxon>
        <taxon>Teleostei</taxon>
        <taxon>Ostariophysi</taxon>
        <taxon>Cypriniformes</taxon>
        <taxon>Cyprinidae</taxon>
        <taxon>Cyprininae</taxon>
        <taxon>Sinocyclocheilus</taxon>
    </lineage>
</organism>
<dbReference type="GO" id="GO:0016627">
    <property type="term" value="F:oxidoreductase activity, acting on the CH-CH group of donors"/>
    <property type="evidence" value="ECO:0007669"/>
    <property type="project" value="InterPro"/>
</dbReference>
<evidence type="ECO:0000256" key="5">
    <source>
        <dbReference type="ARBA" id="ARBA00023136"/>
    </source>
</evidence>
<evidence type="ECO:0000256" key="4">
    <source>
        <dbReference type="ARBA" id="ARBA00022989"/>
    </source>
</evidence>
<dbReference type="InterPro" id="IPR039357">
    <property type="entry name" value="SRD5A/TECR"/>
</dbReference>
<dbReference type="GO" id="GO:0016020">
    <property type="term" value="C:membrane"/>
    <property type="evidence" value="ECO:0007669"/>
    <property type="project" value="UniProtKB-SubCell"/>
</dbReference>
<evidence type="ECO:0000256" key="6">
    <source>
        <dbReference type="SAM" id="Phobius"/>
    </source>
</evidence>
<dbReference type="PROSITE" id="PS50244">
    <property type="entry name" value="S5A_REDUCTASE"/>
    <property type="match status" value="1"/>
</dbReference>